<evidence type="ECO:0000313" key="2">
    <source>
        <dbReference type="EMBL" id="GGD54328.1"/>
    </source>
</evidence>
<evidence type="ECO:0000256" key="1">
    <source>
        <dbReference type="SAM" id="Phobius"/>
    </source>
</evidence>
<dbReference type="EMBL" id="BMGJ01000002">
    <property type="protein sequence ID" value="GGD54328.1"/>
    <property type="molecule type" value="Genomic_DNA"/>
</dbReference>
<sequence>MHYQHTQPAKNLLWILLPVTGCLAIYSLTVSHLATAIVLVPLLILAWLFSSLTIEVDDKQLRWFFGPGFWKKSLPLEQLHSAESVTNKWWYGLGIRLTPSGWLYNVSGLTAVELHLKDGRKIRLGTDQPHTLVDVLQQHESRVFNKDKA</sequence>
<evidence type="ECO:0008006" key="4">
    <source>
        <dbReference type="Google" id="ProtNLM"/>
    </source>
</evidence>
<accession>A0ABQ1R144</accession>
<feature type="transmembrane region" description="Helical" evidence="1">
    <location>
        <begin position="12"/>
        <end position="28"/>
    </location>
</feature>
<evidence type="ECO:0000313" key="3">
    <source>
        <dbReference type="Proteomes" id="UP000614272"/>
    </source>
</evidence>
<organism evidence="2 3">
    <name type="scientific">Lacimicrobium alkaliphilum</name>
    <dbReference type="NCBI Taxonomy" id="1526571"/>
    <lineage>
        <taxon>Bacteria</taxon>
        <taxon>Pseudomonadati</taxon>
        <taxon>Pseudomonadota</taxon>
        <taxon>Gammaproteobacteria</taxon>
        <taxon>Alteromonadales</taxon>
        <taxon>Alteromonadaceae</taxon>
        <taxon>Lacimicrobium</taxon>
    </lineage>
</organism>
<protein>
    <recommendedName>
        <fullName evidence="4">PH domain-containing protein</fullName>
    </recommendedName>
</protein>
<gene>
    <name evidence="2" type="ORF">GCM10011357_07560</name>
</gene>
<feature type="transmembrane region" description="Helical" evidence="1">
    <location>
        <begin position="34"/>
        <end position="54"/>
    </location>
</feature>
<dbReference type="Proteomes" id="UP000614272">
    <property type="component" value="Unassembled WGS sequence"/>
</dbReference>
<keyword evidence="3" id="KW-1185">Reference proteome</keyword>
<keyword evidence="1" id="KW-1133">Transmembrane helix</keyword>
<name>A0ABQ1R144_9ALTE</name>
<comment type="caution">
    <text evidence="2">The sequence shown here is derived from an EMBL/GenBank/DDBJ whole genome shotgun (WGS) entry which is preliminary data.</text>
</comment>
<proteinExistence type="predicted"/>
<dbReference type="RefSeq" id="WP_099033055.1">
    <property type="nucleotide sequence ID" value="NZ_BMGJ01000002.1"/>
</dbReference>
<reference evidence="3" key="1">
    <citation type="journal article" date="2019" name="Int. J. Syst. Evol. Microbiol.">
        <title>The Global Catalogue of Microorganisms (GCM) 10K type strain sequencing project: providing services to taxonomists for standard genome sequencing and annotation.</title>
        <authorList>
            <consortium name="The Broad Institute Genomics Platform"/>
            <consortium name="The Broad Institute Genome Sequencing Center for Infectious Disease"/>
            <person name="Wu L."/>
            <person name="Ma J."/>
        </authorList>
    </citation>
    <scope>NUCLEOTIDE SEQUENCE [LARGE SCALE GENOMIC DNA]</scope>
    <source>
        <strain evidence="3">CGMCC 1.12923</strain>
    </source>
</reference>
<keyword evidence="1" id="KW-0472">Membrane</keyword>
<keyword evidence="1" id="KW-0812">Transmembrane</keyword>